<evidence type="ECO:0000313" key="2">
    <source>
        <dbReference type="EMBL" id="KAG0276057.1"/>
    </source>
</evidence>
<gene>
    <name evidence="2" type="ORF">BGZ97_010173</name>
</gene>
<dbReference type="AlphaFoldDB" id="A0A9P6QKF1"/>
<feature type="region of interest" description="Disordered" evidence="1">
    <location>
        <begin position="1"/>
        <end position="48"/>
    </location>
</feature>
<organism evidence="2 3">
    <name type="scientific">Linnemannia gamsii</name>
    <dbReference type="NCBI Taxonomy" id="64522"/>
    <lineage>
        <taxon>Eukaryota</taxon>
        <taxon>Fungi</taxon>
        <taxon>Fungi incertae sedis</taxon>
        <taxon>Mucoromycota</taxon>
        <taxon>Mortierellomycotina</taxon>
        <taxon>Mortierellomycetes</taxon>
        <taxon>Mortierellales</taxon>
        <taxon>Mortierellaceae</taxon>
        <taxon>Linnemannia</taxon>
    </lineage>
</organism>
<name>A0A9P6QKF1_9FUNG</name>
<evidence type="ECO:0000256" key="1">
    <source>
        <dbReference type="SAM" id="MobiDB-lite"/>
    </source>
</evidence>
<dbReference type="Proteomes" id="UP000823405">
    <property type="component" value="Unassembled WGS sequence"/>
</dbReference>
<protein>
    <submittedName>
        <fullName evidence="2">Uncharacterized protein</fullName>
    </submittedName>
</protein>
<reference evidence="2" key="1">
    <citation type="journal article" date="2020" name="Fungal Divers.">
        <title>Resolving the Mortierellaceae phylogeny through synthesis of multi-gene phylogenetics and phylogenomics.</title>
        <authorList>
            <person name="Vandepol N."/>
            <person name="Liber J."/>
            <person name="Desiro A."/>
            <person name="Na H."/>
            <person name="Kennedy M."/>
            <person name="Barry K."/>
            <person name="Grigoriev I.V."/>
            <person name="Miller A.N."/>
            <person name="O'Donnell K."/>
            <person name="Stajich J.E."/>
            <person name="Bonito G."/>
        </authorList>
    </citation>
    <scope>NUCLEOTIDE SEQUENCE</scope>
    <source>
        <strain evidence="2">NVP60</strain>
    </source>
</reference>
<comment type="caution">
    <text evidence="2">The sequence shown here is derived from an EMBL/GenBank/DDBJ whole genome shotgun (WGS) entry which is preliminary data.</text>
</comment>
<keyword evidence="3" id="KW-1185">Reference proteome</keyword>
<feature type="non-terminal residue" evidence="2">
    <location>
        <position position="1"/>
    </location>
</feature>
<dbReference type="EMBL" id="JAAAIN010005125">
    <property type="protein sequence ID" value="KAG0276057.1"/>
    <property type="molecule type" value="Genomic_DNA"/>
</dbReference>
<sequence>KTPRPALCASKKPSSNSPPAPMSKRPLVRSRPPMPPVSAHPLMVPGSTPAPVPTSAALPSLPSRARMAITSRLLDWLAVLTVRLPSPLSLL</sequence>
<feature type="non-terminal residue" evidence="2">
    <location>
        <position position="91"/>
    </location>
</feature>
<accession>A0A9P6QKF1</accession>
<proteinExistence type="predicted"/>
<evidence type="ECO:0000313" key="3">
    <source>
        <dbReference type="Proteomes" id="UP000823405"/>
    </source>
</evidence>